<proteinExistence type="predicted"/>
<accession>A0A024GNC8</accession>
<protein>
    <submittedName>
        <fullName evidence="2">Uncharacterized protein</fullName>
    </submittedName>
</protein>
<reference evidence="2 3" key="1">
    <citation type="submission" date="2012-05" db="EMBL/GenBank/DDBJ databases">
        <title>Recombination and specialization in a pathogen metapopulation.</title>
        <authorList>
            <person name="Gardiner A."/>
            <person name="Kemen E."/>
            <person name="Schultz-Larsen T."/>
            <person name="MacLean D."/>
            <person name="Van Oosterhout C."/>
            <person name="Jones J.D.G."/>
        </authorList>
    </citation>
    <scope>NUCLEOTIDE SEQUENCE [LARGE SCALE GENOMIC DNA]</scope>
    <source>
        <strain evidence="2 3">Ac Nc2</strain>
    </source>
</reference>
<organism evidence="2 3">
    <name type="scientific">Albugo candida</name>
    <dbReference type="NCBI Taxonomy" id="65357"/>
    <lineage>
        <taxon>Eukaryota</taxon>
        <taxon>Sar</taxon>
        <taxon>Stramenopiles</taxon>
        <taxon>Oomycota</taxon>
        <taxon>Peronosporomycetes</taxon>
        <taxon>Albuginales</taxon>
        <taxon>Albuginaceae</taxon>
        <taxon>Albugo</taxon>
    </lineage>
</organism>
<evidence type="ECO:0000256" key="1">
    <source>
        <dbReference type="SAM" id="MobiDB-lite"/>
    </source>
</evidence>
<dbReference type="Proteomes" id="UP000053237">
    <property type="component" value="Unassembled WGS sequence"/>
</dbReference>
<sequence length="760" mass="86149">MIPYSHTGGHEDENRVSAESASSNYIGDILTALISLVVEQSFASVRTQQKSPNTEGDGPVVHVPDMSSRRFELGEKLIMSKQTSKAQEFETAMAVAQLTSCAINPVFPALICESRPAENSSDTTSSRMNDKGSSRQSETIPERLDDSKNQSFMIKDIHAKTSTCTKETFAKKIQVRTHGFVNSTRTPLHMAPETLQSPRLNPSTTRRNTTIGIRKEAAFIQKRMTGRSPALSQKWDTNITVREKRMARVKPLNILTSAETGTEALHEDTQDIRKIQEESNKAKLFMQQDQEMLLVEPKCSDQGCQTSRTPEYCFSQSKHGSIVETLQHLARLMRANSAKDEFNTDLYEVFDQVQSIMQNIKDQRDKCYEAYADTKALEKPRDNSTVFRARVKTQVHYVTSTVLLSRFDSGTSKERMLEAEIESGQDRILKLKLQHEKELQKLEKELTLNRVARIEAEKSHSDVCRELRLCRQEVASYVADAVCAKRYKNQLGKELLCCNDKLQFGEIVIEKLKVKVNTMKKLVARTQMQIEKYRQSNLQNGNELPEDNMQKSISTAAKQVTDCKRSSKMTEEAAPTNSQKDPINSENCQNAADEEELRKLQAEVVQSEEKLRQAIQQSQSKLDELFNTRAESYMGETIALSSYPLAEKITSIDSAADNFSIAVENETRDVLMIPLETDSLDMAISNQTSELYQRWSKQRYEMQQNKFLTAKPRYFKHSVPVQNNSKSKAQESMLEFQRVLSQATSLVHSREFSSIGHSSA</sequence>
<comment type="caution">
    <text evidence="2">The sequence shown here is derived from an EMBL/GenBank/DDBJ whole genome shotgun (WGS) entry which is preliminary data.</text>
</comment>
<feature type="region of interest" description="Disordered" evidence="1">
    <location>
        <begin position="115"/>
        <end position="150"/>
    </location>
</feature>
<feature type="compositionally biased region" description="Polar residues" evidence="1">
    <location>
        <begin position="117"/>
        <end position="127"/>
    </location>
</feature>
<evidence type="ECO:0000313" key="2">
    <source>
        <dbReference type="EMBL" id="CCI48020.1"/>
    </source>
</evidence>
<name>A0A024GNC8_9STRA</name>
<gene>
    <name evidence="2" type="ORF">BN9_090630</name>
</gene>
<dbReference type="InParanoid" id="A0A024GNC8"/>
<feature type="compositionally biased region" description="Polar residues" evidence="1">
    <location>
        <begin position="575"/>
        <end position="589"/>
    </location>
</feature>
<evidence type="ECO:0000313" key="3">
    <source>
        <dbReference type="Proteomes" id="UP000053237"/>
    </source>
</evidence>
<dbReference type="STRING" id="65357.A0A024GNC8"/>
<feature type="region of interest" description="Disordered" evidence="1">
    <location>
        <begin position="564"/>
        <end position="589"/>
    </location>
</feature>
<dbReference type="EMBL" id="CAIX01000199">
    <property type="protein sequence ID" value="CCI48020.1"/>
    <property type="molecule type" value="Genomic_DNA"/>
</dbReference>
<dbReference type="AlphaFoldDB" id="A0A024GNC8"/>
<keyword evidence="3" id="KW-1185">Reference proteome</keyword>